<dbReference type="PANTHER" id="PTHR33693">
    <property type="entry name" value="TYPE-5 URACIL-DNA GLYCOSYLASE"/>
    <property type="match status" value="1"/>
</dbReference>
<evidence type="ECO:0000256" key="9">
    <source>
        <dbReference type="ARBA" id="ARBA00023204"/>
    </source>
</evidence>
<evidence type="ECO:0000313" key="13">
    <source>
        <dbReference type="Proteomes" id="UP000199657"/>
    </source>
</evidence>
<dbReference type="InterPro" id="IPR051536">
    <property type="entry name" value="UDG_Type-4/5"/>
</dbReference>
<reference evidence="12 13" key="1">
    <citation type="submission" date="2016-10" db="EMBL/GenBank/DDBJ databases">
        <authorList>
            <person name="de Groot N.N."/>
        </authorList>
    </citation>
    <scope>NUCLEOTIDE SEQUENCE [LARGE SCALE GENOMIC DNA]</scope>
    <source>
        <strain evidence="12 13">CGMCC 1.6291</strain>
    </source>
</reference>
<evidence type="ECO:0000256" key="7">
    <source>
        <dbReference type="ARBA" id="ARBA00023004"/>
    </source>
</evidence>
<dbReference type="CDD" id="cd10030">
    <property type="entry name" value="UDG-F4_TTUDGA_SPO1dp_like"/>
    <property type="match status" value="1"/>
</dbReference>
<evidence type="ECO:0000313" key="12">
    <source>
        <dbReference type="EMBL" id="SEO60019.1"/>
    </source>
</evidence>
<feature type="domain" description="Uracil-DNA glycosylase-like" evidence="11">
    <location>
        <begin position="100"/>
        <end position="248"/>
    </location>
</feature>
<dbReference type="GO" id="GO:0097506">
    <property type="term" value="F:deaminated base DNA N-glycosylase activity"/>
    <property type="evidence" value="ECO:0007669"/>
    <property type="project" value="UniProtKB-ARBA"/>
</dbReference>
<gene>
    <name evidence="12" type="ORF">SAMN04488052_101917</name>
</gene>
<dbReference type="InterPro" id="IPR005273">
    <property type="entry name" value="Ura-DNA_glyco_family4"/>
</dbReference>
<dbReference type="SUPFAM" id="SSF52141">
    <property type="entry name" value="Uracil-DNA glycosylase-like"/>
    <property type="match status" value="1"/>
</dbReference>
<dbReference type="Pfam" id="PF03167">
    <property type="entry name" value="UDG"/>
    <property type="match status" value="1"/>
</dbReference>
<organism evidence="12 13">
    <name type="scientific">Aquisalimonas asiatica</name>
    <dbReference type="NCBI Taxonomy" id="406100"/>
    <lineage>
        <taxon>Bacteria</taxon>
        <taxon>Pseudomonadati</taxon>
        <taxon>Pseudomonadota</taxon>
        <taxon>Gammaproteobacteria</taxon>
        <taxon>Chromatiales</taxon>
        <taxon>Ectothiorhodospiraceae</taxon>
        <taxon>Aquisalimonas</taxon>
    </lineage>
</organism>
<keyword evidence="8" id="KW-0411">Iron-sulfur</keyword>
<keyword evidence="5" id="KW-0227">DNA damage</keyword>
<dbReference type="InterPro" id="IPR036895">
    <property type="entry name" value="Uracil-DNA_glycosylase-like_sf"/>
</dbReference>
<dbReference type="SMART" id="SM00986">
    <property type="entry name" value="UDG"/>
    <property type="match status" value="1"/>
</dbReference>
<dbReference type="GO" id="GO:0006281">
    <property type="term" value="P:DNA repair"/>
    <property type="evidence" value="ECO:0007669"/>
    <property type="project" value="UniProtKB-KW"/>
</dbReference>
<evidence type="ECO:0000256" key="4">
    <source>
        <dbReference type="ARBA" id="ARBA00022723"/>
    </source>
</evidence>
<dbReference type="Gene3D" id="3.40.470.10">
    <property type="entry name" value="Uracil-DNA glycosylase-like domain"/>
    <property type="match status" value="1"/>
</dbReference>
<dbReference type="PANTHER" id="PTHR33693:SF9">
    <property type="entry name" value="TYPE-4 URACIL-DNA GLYCOSYLASE"/>
    <property type="match status" value="1"/>
</dbReference>
<keyword evidence="7" id="KW-0408">Iron</keyword>
<proteinExistence type="inferred from homology"/>
<evidence type="ECO:0000256" key="2">
    <source>
        <dbReference type="ARBA" id="ARBA00019403"/>
    </source>
</evidence>
<evidence type="ECO:0000256" key="8">
    <source>
        <dbReference type="ARBA" id="ARBA00023014"/>
    </source>
</evidence>
<keyword evidence="6" id="KW-0378">Hydrolase</keyword>
<keyword evidence="4" id="KW-0479">Metal-binding</keyword>
<evidence type="ECO:0000256" key="6">
    <source>
        <dbReference type="ARBA" id="ARBA00022801"/>
    </source>
</evidence>
<dbReference type="AlphaFoldDB" id="A0A1H8R0A5"/>
<name>A0A1H8R0A5_9GAMM</name>
<dbReference type="InterPro" id="IPR005122">
    <property type="entry name" value="Uracil-DNA_glycosylase-like"/>
</dbReference>
<sequence length="264" mass="28811">MDNRRLQLLQRMGVDVWVRREAEAQGDPVPDVGEPEPVTPVTATAEEASRPGAPAADTAPAPPDATAETGIESMDWEALAESVAGCTRCSLCESRTRTVFGVGRRDADILVVGEAPGAEEDRQGEPFVGRAGQLLDSMLRALGYGREQVFIANMLKCRPPRNRDPDPREVEACRPYLARQIELVQPAVILAVGRIAAQNLLGDERPLRMLRRQVHTLQTHATPVVVSYHPAYLLRSPADKAKAWDDLKRLRELVPARSGEGGTA</sequence>
<dbReference type="SMART" id="SM00987">
    <property type="entry name" value="UreE_C"/>
    <property type="match status" value="1"/>
</dbReference>
<feature type="compositionally biased region" description="Low complexity" evidence="10">
    <location>
        <begin position="26"/>
        <end position="46"/>
    </location>
</feature>
<dbReference type="GO" id="GO:0051539">
    <property type="term" value="F:4 iron, 4 sulfur cluster binding"/>
    <property type="evidence" value="ECO:0007669"/>
    <property type="project" value="UniProtKB-KW"/>
</dbReference>
<protein>
    <recommendedName>
        <fullName evidence="2">Type-4 uracil-DNA glycosylase</fullName>
    </recommendedName>
</protein>
<evidence type="ECO:0000256" key="3">
    <source>
        <dbReference type="ARBA" id="ARBA00022485"/>
    </source>
</evidence>
<evidence type="ECO:0000259" key="11">
    <source>
        <dbReference type="SMART" id="SM00986"/>
    </source>
</evidence>
<dbReference type="GO" id="GO:0046872">
    <property type="term" value="F:metal ion binding"/>
    <property type="evidence" value="ECO:0007669"/>
    <property type="project" value="UniProtKB-KW"/>
</dbReference>
<evidence type="ECO:0000256" key="10">
    <source>
        <dbReference type="SAM" id="MobiDB-lite"/>
    </source>
</evidence>
<feature type="compositionally biased region" description="Low complexity" evidence="10">
    <location>
        <begin position="53"/>
        <end position="67"/>
    </location>
</feature>
<dbReference type="NCBIfam" id="TIGR00758">
    <property type="entry name" value="UDG_fam4"/>
    <property type="match status" value="1"/>
</dbReference>
<keyword evidence="13" id="KW-1185">Reference proteome</keyword>
<accession>A0A1H8R0A5</accession>
<feature type="region of interest" description="Disordered" evidence="10">
    <location>
        <begin position="22"/>
        <end position="67"/>
    </location>
</feature>
<dbReference type="OrthoDB" id="5290748at2"/>
<keyword evidence="3" id="KW-0004">4Fe-4S</keyword>
<evidence type="ECO:0000256" key="5">
    <source>
        <dbReference type="ARBA" id="ARBA00022763"/>
    </source>
</evidence>
<evidence type="ECO:0000256" key="1">
    <source>
        <dbReference type="ARBA" id="ARBA00006521"/>
    </source>
</evidence>
<dbReference type="Proteomes" id="UP000199657">
    <property type="component" value="Unassembled WGS sequence"/>
</dbReference>
<keyword evidence="9" id="KW-0234">DNA repair</keyword>
<dbReference type="EMBL" id="FOEG01000001">
    <property type="protein sequence ID" value="SEO60019.1"/>
    <property type="molecule type" value="Genomic_DNA"/>
</dbReference>
<dbReference type="STRING" id="406100.SAMN04488052_101917"/>
<dbReference type="RefSeq" id="WP_091640257.1">
    <property type="nucleotide sequence ID" value="NZ_FOEG01000001.1"/>
</dbReference>
<comment type="similarity">
    <text evidence="1">Belongs to the uracil-DNA glycosylase (UDG) superfamily. Type 4 (UDGa) family.</text>
</comment>